<protein>
    <submittedName>
        <fullName evidence="1">Uncharacterized protein</fullName>
    </submittedName>
</protein>
<dbReference type="EMBL" id="KM573773">
    <property type="protein sequence ID" value="AIY31255.1"/>
    <property type="molecule type" value="Genomic_DNA"/>
</dbReference>
<evidence type="ECO:0000313" key="2">
    <source>
        <dbReference type="Proteomes" id="UP000169394"/>
    </source>
</evidence>
<reference evidence="1 2" key="1">
    <citation type="journal article" date="2014" name="Virology">
        <title>Metagenomic analysis of viromes of dromedary camel fecal samples reveals large number and high diversity of circoviruses and picobirnaviruses.</title>
        <authorList>
            <person name="Woo P.C.Y."/>
            <person name="Lau S.K.P."/>
            <person name="Teng J.L.L."/>
            <person name="Tsang A.K.L."/>
            <person name="Joseph M."/>
            <person name="Wong E.Y.M."/>
            <person name="Tang Y."/>
            <person name="Sivakumar S."/>
            <person name="Bai R."/>
            <person name="Wernery R."/>
            <person name="Wernery U."/>
            <person name="Yuen K.-Y."/>
        </authorList>
    </citation>
    <scope>NUCLEOTIDE SEQUENCE [LARGE SCALE GENOMIC DNA]</scope>
    <source>
        <strain evidence="1">DcSCV_c1009</strain>
    </source>
</reference>
<sequence length="206" mass="22976">MYNSRRVSRTGRTIQRRKVDTGITIDPTKVRAYLEYLLNNGYVQLPQPAPSPDGTYLLVPNADLDVSHLMSNRIYADEFIASVLAIYNIFLTGTETVYMTLETYLDIDQPTTSSEMQIVNYLTGSHNLITNYNFSFENPRTGPVVFLFVFCNGRYSITLQHLNGLSYVSGVDLSSNSVTRTSLGIDDSDSSVFIDPKVTLVSVGSE</sequence>
<organism evidence="1 2">
    <name type="scientific">Dromedary stool-associated circular ssDNA virus</name>
    <dbReference type="NCBI Taxonomy" id="1574422"/>
    <lineage>
        <taxon>Viruses</taxon>
        <taxon>Monodnaviria</taxon>
        <taxon>Shotokuvirae</taxon>
        <taxon>Cressdnaviricota</taxon>
        <taxon>Arfiviricetes</taxon>
        <taxon>Cremevirales</taxon>
        <taxon>Smacoviridae</taxon>
    </lineage>
</organism>
<gene>
    <name evidence="1" type="primary">ORF3</name>
</gene>
<dbReference type="Proteomes" id="UP000169394">
    <property type="component" value="Genome"/>
</dbReference>
<name>A0A0A1EJ86_9VIRU</name>
<keyword evidence="2" id="KW-1185">Reference proteome</keyword>
<proteinExistence type="predicted"/>
<accession>A0A0A1EJ86</accession>
<evidence type="ECO:0000313" key="1">
    <source>
        <dbReference type="EMBL" id="AIY31255.1"/>
    </source>
</evidence>